<protein>
    <submittedName>
        <fullName evidence="1">Uncharacterized protein</fullName>
    </submittedName>
</protein>
<dbReference type="EMBL" id="KV878221">
    <property type="protein sequence ID" value="OJJ29565.1"/>
    <property type="molecule type" value="Genomic_DNA"/>
</dbReference>
<name>A0A1L9R3R6_ASPWE</name>
<keyword evidence="2" id="KW-1185">Reference proteome</keyword>
<evidence type="ECO:0000313" key="1">
    <source>
        <dbReference type="EMBL" id="OJJ29565.1"/>
    </source>
</evidence>
<gene>
    <name evidence="1" type="ORF">ASPWEDRAFT_46927</name>
</gene>
<proteinExistence type="predicted"/>
<reference evidence="2" key="1">
    <citation type="journal article" date="2017" name="Genome Biol.">
        <title>Comparative genomics reveals high biological diversity and specific adaptations in the industrially and medically important fungal genus Aspergillus.</title>
        <authorList>
            <person name="de Vries R.P."/>
            <person name="Riley R."/>
            <person name="Wiebenga A."/>
            <person name="Aguilar-Osorio G."/>
            <person name="Amillis S."/>
            <person name="Uchima C.A."/>
            <person name="Anderluh G."/>
            <person name="Asadollahi M."/>
            <person name="Askin M."/>
            <person name="Barry K."/>
            <person name="Battaglia E."/>
            <person name="Bayram O."/>
            <person name="Benocci T."/>
            <person name="Braus-Stromeyer S.A."/>
            <person name="Caldana C."/>
            <person name="Canovas D."/>
            <person name="Cerqueira G.C."/>
            <person name="Chen F."/>
            <person name="Chen W."/>
            <person name="Choi C."/>
            <person name="Clum A."/>
            <person name="Dos Santos R.A."/>
            <person name="Damasio A.R."/>
            <person name="Diallinas G."/>
            <person name="Emri T."/>
            <person name="Fekete E."/>
            <person name="Flipphi M."/>
            <person name="Freyberg S."/>
            <person name="Gallo A."/>
            <person name="Gournas C."/>
            <person name="Habgood R."/>
            <person name="Hainaut M."/>
            <person name="Harispe M.L."/>
            <person name="Henrissat B."/>
            <person name="Hilden K.S."/>
            <person name="Hope R."/>
            <person name="Hossain A."/>
            <person name="Karabika E."/>
            <person name="Karaffa L."/>
            <person name="Karanyi Z."/>
            <person name="Krasevec N."/>
            <person name="Kuo A."/>
            <person name="Kusch H."/>
            <person name="LaButti K."/>
            <person name="Lagendijk E.L."/>
            <person name="Lapidus A."/>
            <person name="Levasseur A."/>
            <person name="Lindquist E."/>
            <person name="Lipzen A."/>
            <person name="Logrieco A.F."/>
            <person name="MacCabe A."/>
            <person name="Maekelae M.R."/>
            <person name="Malavazi I."/>
            <person name="Melin P."/>
            <person name="Meyer V."/>
            <person name="Mielnichuk N."/>
            <person name="Miskei M."/>
            <person name="Molnar A.P."/>
            <person name="Mule G."/>
            <person name="Ngan C.Y."/>
            <person name="Orejas M."/>
            <person name="Orosz E."/>
            <person name="Ouedraogo J.P."/>
            <person name="Overkamp K.M."/>
            <person name="Park H.-S."/>
            <person name="Perrone G."/>
            <person name="Piumi F."/>
            <person name="Punt P.J."/>
            <person name="Ram A.F."/>
            <person name="Ramon A."/>
            <person name="Rauscher S."/>
            <person name="Record E."/>
            <person name="Riano-Pachon D.M."/>
            <person name="Robert V."/>
            <person name="Roehrig J."/>
            <person name="Ruller R."/>
            <person name="Salamov A."/>
            <person name="Salih N.S."/>
            <person name="Samson R.A."/>
            <person name="Sandor E."/>
            <person name="Sanguinetti M."/>
            <person name="Schuetze T."/>
            <person name="Sepcic K."/>
            <person name="Shelest E."/>
            <person name="Sherlock G."/>
            <person name="Sophianopoulou V."/>
            <person name="Squina F.M."/>
            <person name="Sun H."/>
            <person name="Susca A."/>
            <person name="Todd R.B."/>
            <person name="Tsang A."/>
            <person name="Unkles S.E."/>
            <person name="van de Wiele N."/>
            <person name="van Rossen-Uffink D."/>
            <person name="Oliveira J.V."/>
            <person name="Vesth T.C."/>
            <person name="Visser J."/>
            <person name="Yu J.-H."/>
            <person name="Zhou M."/>
            <person name="Andersen M.R."/>
            <person name="Archer D.B."/>
            <person name="Baker S.E."/>
            <person name="Benoit I."/>
            <person name="Brakhage A.A."/>
            <person name="Braus G.H."/>
            <person name="Fischer R."/>
            <person name="Frisvad J.C."/>
            <person name="Goldman G.H."/>
            <person name="Houbraken J."/>
            <person name="Oakley B."/>
            <person name="Pocsi I."/>
            <person name="Scazzocchio C."/>
            <person name="Seiboth B."/>
            <person name="vanKuyk P.A."/>
            <person name="Wortman J."/>
            <person name="Dyer P.S."/>
            <person name="Grigoriev I.V."/>
        </authorList>
    </citation>
    <scope>NUCLEOTIDE SEQUENCE [LARGE SCALE GENOMIC DNA]</scope>
    <source>
        <strain evidence="2">DTO 134E9</strain>
    </source>
</reference>
<dbReference type="RefSeq" id="XP_040683242.1">
    <property type="nucleotide sequence ID" value="XM_040836868.1"/>
</dbReference>
<dbReference type="AlphaFoldDB" id="A0A1L9R3R6"/>
<organism evidence="1 2">
    <name type="scientific">Aspergillus wentii DTO 134E9</name>
    <dbReference type="NCBI Taxonomy" id="1073089"/>
    <lineage>
        <taxon>Eukaryota</taxon>
        <taxon>Fungi</taxon>
        <taxon>Dikarya</taxon>
        <taxon>Ascomycota</taxon>
        <taxon>Pezizomycotina</taxon>
        <taxon>Eurotiomycetes</taxon>
        <taxon>Eurotiomycetidae</taxon>
        <taxon>Eurotiales</taxon>
        <taxon>Aspergillaceae</taxon>
        <taxon>Aspergillus</taxon>
        <taxon>Aspergillus subgen. Cremei</taxon>
    </lineage>
</organism>
<sequence length="182" mass="20099">METLGHERYYRQGSPPEEDAAAVEKTFEQQKKYCDPPTLHCLGGDECEAFLRSRAPEIEGMISRSLGVEFRNLTPQRPKIFKSVGGQFSSKLAHPSGTDGVSVFGVVRGSGSITIYPDTSIGKYTPKLENSELFIVPGPARIEIPPNGEVLMVWWGFSREPMGHNVCSPDALPLMVFHPYGK</sequence>
<dbReference type="OrthoDB" id="4449497at2759"/>
<dbReference type="GeneID" id="63752716"/>
<dbReference type="VEuPathDB" id="FungiDB:ASPWEDRAFT_46927"/>
<dbReference type="Proteomes" id="UP000184383">
    <property type="component" value="Unassembled WGS sequence"/>
</dbReference>
<evidence type="ECO:0000313" key="2">
    <source>
        <dbReference type="Proteomes" id="UP000184383"/>
    </source>
</evidence>
<accession>A0A1L9R3R6</accession>